<dbReference type="Gene3D" id="2.60.120.200">
    <property type="match status" value="1"/>
</dbReference>
<dbReference type="InterPro" id="IPR001220">
    <property type="entry name" value="Legume_lectin_dom"/>
</dbReference>
<keyword evidence="5" id="KW-1185">Reference proteome</keyword>
<gene>
    <name evidence="4" type="ORF">TIFTF001_009505</name>
</gene>
<protein>
    <recommendedName>
        <fullName evidence="3">Legume lectin domain-containing protein</fullName>
    </recommendedName>
</protein>
<dbReference type="SUPFAM" id="SSF49899">
    <property type="entry name" value="Concanavalin A-like lectins/glucanases"/>
    <property type="match status" value="1"/>
</dbReference>
<evidence type="ECO:0000259" key="3">
    <source>
        <dbReference type="Pfam" id="PF00139"/>
    </source>
</evidence>
<dbReference type="GO" id="GO:0030246">
    <property type="term" value="F:carbohydrate binding"/>
    <property type="evidence" value="ECO:0007669"/>
    <property type="project" value="UniProtKB-KW"/>
</dbReference>
<keyword evidence="2" id="KW-0430">Lectin</keyword>
<evidence type="ECO:0000256" key="1">
    <source>
        <dbReference type="ARBA" id="ARBA00007606"/>
    </source>
</evidence>
<dbReference type="Gramene" id="FCD_00009006-RA">
    <property type="protein sequence ID" value="FCD_00009006-RA:cds"/>
    <property type="gene ID" value="FCD_00009006"/>
</dbReference>
<organism evidence="4 5">
    <name type="scientific">Ficus carica</name>
    <name type="common">Common fig</name>
    <dbReference type="NCBI Taxonomy" id="3494"/>
    <lineage>
        <taxon>Eukaryota</taxon>
        <taxon>Viridiplantae</taxon>
        <taxon>Streptophyta</taxon>
        <taxon>Embryophyta</taxon>
        <taxon>Tracheophyta</taxon>
        <taxon>Spermatophyta</taxon>
        <taxon>Magnoliopsida</taxon>
        <taxon>eudicotyledons</taxon>
        <taxon>Gunneridae</taxon>
        <taxon>Pentapetalae</taxon>
        <taxon>rosids</taxon>
        <taxon>fabids</taxon>
        <taxon>Rosales</taxon>
        <taxon>Moraceae</taxon>
        <taxon>Ficeae</taxon>
        <taxon>Ficus</taxon>
    </lineage>
</organism>
<evidence type="ECO:0000313" key="4">
    <source>
        <dbReference type="EMBL" id="GMN40269.1"/>
    </source>
</evidence>
<reference evidence="4" key="1">
    <citation type="submission" date="2023-07" db="EMBL/GenBank/DDBJ databases">
        <title>draft genome sequence of fig (Ficus carica).</title>
        <authorList>
            <person name="Takahashi T."/>
            <person name="Nishimura K."/>
        </authorList>
    </citation>
    <scope>NUCLEOTIDE SEQUENCE</scope>
</reference>
<evidence type="ECO:0000313" key="5">
    <source>
        <dbReference type="Proteomes" id="UP001187192"/>
    </source>
</evidence>
<name>A0AA88DHH9_FICCA</name>
<comment type="caution">
    <text evidence="4">The sequence shown here is derived from an EMBL/GenBank/DDBJ whole genome shotgun (WGS) entry which is preliminary data.</text>
</comment>
<dbReference type="Proteomes" id="UP001187192">
    <property type="component" value="Unassembled WGS sequence"/>
</dbReference>
<comment type="similarity">
    <text evidence="1">Belongs to the leguminous lectin family.</text>
</comment>
<evidence type="ECO:0000256" key="2">
    <source>
        <dbReference type="ARBA" id="ARBA00022734"/>
    </source>
</evidence>
<dbReference type="AlphaFoldDB" id="A0AA88DHH9"/>
<dbReference type="InterPro" id="IPR013320">
    <property type="entry name" value="ConA-like_dom_sf"/>
</dbReference>
<dbReference type="Pfam" id="PF00139">
    <property type="entry name" value="Lectin_legB"/>
    <property type="match status" value="1"/>
</dbReference>
<accession>A0AA88DHH9</accession>
<dbReference type="EMBL" id="BTGU01000010">
    <property type="protein sequence ID" value="GMN40269.1"/>
    <property type="molecule type" value="Genomic_DNA"/>
</dbReference>
<feature type="domain" description="Legume lectin" evidence="3">
    <location>
        <begin position="6"/>
        <end position="66"/>
    </location>
</feature>
<sequence>MDIFDGKTDDGLAFYLAPVGYPIPPNSAGAYFGLLNSTTVSDVSRNQIVMDEFDSYPNAPPATWDPTRTARRHQPQLHSFRCLRRPGCDGEQREDG</sequence>
<proteinExistence type="inferred from homology"/>